<dbReference type="EMBL" id="JAACFV010000001">
    <property type="protein sequence ID" value="KAF7514325.1"/>
    <property type="molecule type" value="Genomic_DNA"/>
</dbReference>
<reference evidence="1" key="1">
    <citation type="submission" date="2020-02" db="EMBL/GenBank/DDBJ databases">
        <authorList>
            <person name="Palmer J.M."/>
        </authorList>
    </citation>
    <scope>NUCLEOTIDE SEQUENCE</scope>
    <source>
        <strain evidence="1">EPUS1.4</strain>
        <tissue evidence="1">Thallus</tissue>
    </source>
</reference>
<evidence type="ECO:0000313" key="2">
    <source>
        <dbReference type="Proteomes" id="UP000606974"/>
    </source>
</evidence>
<evidence type="ECO:0000313" key="1">
    <source>
        <dbReference type="EMBL" id="KAF7514325.1"/>
    </source>
</evidence>
<sequence length="116" mass="13233">MTAGHRMDRHITNEYPRMIYPRVQKRGFRVSTEAVNFFKEIWSDDYEEYADICLLMDQDHMVQTNAEVETFLLRTLGGNVATQDHSDDADAPYGVAGIVTFGDFQADLTKYSGSLD</sequence>
<gene>
    <name evidence="1" type="ORF">GJ744_000095</name>
</gene>
<organism evidence="1 2">
    <name type="scientific">Endocarpon pusillum</name>
    <dbReference type="NCBI Taxonomy" id="364733"/>
    <lineage>
        <taxon>Eukaryota</taxon>
        <taxon>Fungi</taxon>
        <taxon>Dikarya</taxon>
        <taxon>Ascomycota</taxon>
        <taxon>Pezizomycotina</taxon>
        <taxon>Eurotiomycetes</taxon>
        <taxon>Chaetothyriomycetidae</taxon>
        <taxon>Verrucariales</taxon>
        <taxon>Verrucariaceae</taxon>
        <taxon>Endocarpon</taxon>
    </lineage>
</organism>
<name>A0A8H7B053_9EURO</name>
<dbReference type="Proteomes" id="UP000606974">
    <property type="component" value="Unassembled WGS sequence"/>
</dbReference>
<dbReference type="AlphaFoldDB" id="A0A8H7B053"/>
<dbReference type="OrthoDB" id="4776289at2759"/>
<protein>
    <submittedName>
        <fullName evidence="1">Uncharacterized protein</fullName>
    </submittedName>
</protein>
<proteinExistence type="predicted"/>
<keyword evidence="2" id="KW-1185">Reference proteome</keyword>
<comment type="caution">
    <text evidence="1">The sequence shown here is derived from an EMBL/GenBank/DDBJ whole genome shotgun (WGS) entry which is preliminary data.</text>
</comment>
<accession>A0A8H7B053</accession>